<dbReference type="InterPro" id="IPR018633">
    <property type="entry name" value="DUF2357"/>
</dbReference>
<reference evidence="3" key="1">
    <citation type="submission" date="2017-05" db="EMBL/GenBank/DDBJ databases">
        <authorList>
            <person name="Sung H."/>
        </authorList>
    </citation>
    <scope>NUCLEOTIDE SEQUENCE [LARGE SCALE GENOMIC DNA]</scope>
    <source>
        <strain evidence="3">AR23208</strain>
    </source>
</reference>
<organism evidence="2 3">
    <name type="scientific">Tumebacillus avium</name>
    <dbReference type="NCBI Taxonomy" id="1903704"/>
    <lineage>
        <taxon>Bacteria</taxon>
        <taxon>Bacillati</taxon>
        <taxon>Bacillota</taxon>
        <taxon>Bacilli</taxon>
        <taxon>Bacillales</taxon>
        <taxon>Alicyclobacillaceae</taxon>
        <taxon>Tumebacillus</taxon>
    </lineage>
</organism>
<dbReference type="Pfam" id="PF04411">
    <property type="entry name" value="PDDEXK_7"/>
    <property type="match status" value="1"/>
</dbReference>
<dbReference type="Proteomes" id="UP000195437">
    <property type="component" value="Chromosome"/>
</dbReference>
<proteinExistence type="predicted"/>
<dbReference type="InterPro" id="IPR007505">
    <property type="entry name" value="PDDEXK_7"/>
</dbReference>
<evidence type="ECO:0000259" key="1">
    <source>
        <dbReference type="Pfam" id="PF09823"/>
    </source>
</evidence>
<sequence length="638" mass="74524">MDSPRSGSRRNQDETLLFVETNLFNLYLIGKPFHPTVEALQLHREEVAWVDAAISVVPVSGRIEVEKKQIFSPMTGQLEDLDTHRALPCFYEYQGYEVLIEKNADVQLEFFHQDHALRQAIKPRGRNILSGVLNFRNEVGYTDFEIRLAGETILRVQLEIFPSKMDYKNDYEAIRDDVNRQVHNLAFDFMRKTYSTAGLRNTQSQSLTEFFSVLRPHFDELVRAVERIQKMPHHRLEKENRVVSADKVKRAGKENISYLEKRPHLLSKHDQGVIRIGADRYNPAKLIETKRRTSYDTVENRFIRWALTRIVDRLKALRKGVSGNSYHRRQNGLSPAQKDKVGLIDRYQRQVDRLLRLDFLQEVGEMSHMSLTLVLQMAPGYRDVYRLYLLLTKGLTLQGDFYQMSLKDVAQLYEYWCFLKIHELLKTKYDLVSQNILRVDRKGVFVRLDKKRSASVTFRHPQTGEKFSLFYNALPEGDISYKHPTLSQKPDNVFALKKHNSPIEYKYVFDAKYRLNPAYSGTNYQRGYSTPGPEEDDINTMHRYRDAIVSAEGGFYERSMFGAYVLFPYHNEAEFAEHHFYKSIKKVNIGALPFLPNSTELMEKFLDELINDTPDEAFERSLPQQGSKAYYTNKLTQE</sequence>
<name>A0A1Y0IJQ9_9BACL</name>
<dbReference type="RefSeq" id="WP_087455454.1">
    <property type="nucleotide sequence ID" value="NZ_CP021434.1"/>
</dbReference>
<accession>A0A1Y0IJQ9</accession>
<dbReference type="OrthoDB" id="11970at2"/>
<evidence type="ECO:0000313" key="2">
    <source>
        <dbReference type="EMBL" id="ARU60066.1"/>
    </source>
</evidence>
<dbReference type="AlphaFoldDB" id="A0A1Y0IJQ9"/>
<dbReference type="Pfam" id="PF09823">
    <property type="entry name" value="DUF2357"/>
    <property type="match status" value="1"/>
</dbReference>
<feature type="domain" description="DUF2357" evidence="1">
    <location>
        <begin position="131"/>
        <end position="388"/>
    </location>
</feature>
<evidence type="ECO:0000313" key="3">
    <source>
        <dbReference type="Proteomes" id="UP000195437"/>
    </source>
</evidence>
<gene>
    <name evidence="2" type="ORF">CBW65_02540</name>
</gene>
<keyword evidence="3" id="KW-1185">Reference proteome</keyword>
<dbReference type="EMBL" id="CP021434">
    <property type="protein sequence ID" value="ARU60066.1"/>
    <property type="molecule type" value="Genomic_DNA"/>
</dbReference>
<dbReference type="KEGG" id="tum:CBW65_02540"/>
<protein>
    <recommendedName>
        <fullName evidence="1">DUF2357 domain-containing protein</fullName>
    </recommendedName>
</protein>